<dbReference type="Gene3D" id="1.10.10.2910">
    <property type="match status" value="1"/>
</dbReference>
<comment type="caution">
    <text evidence="2">The sequence shown here is derived from an EMBL/GenBank/DDBJ whole genome shotgun (WGS) entry which is preliminary data.</text>
</comment>
<keyword evidence="3" id="KW-1185">Reference proteome</keyword>
<evidence type="ECO:0000259" key="1">
    <source>
        <dbReference type="Pfam" id="PF06114"/>
    </source>
</evidence>
<reference evidence="2 3" key="1">
    <citation type="submission" date="2018-10" db="EMBL/GenBank/DDBJ databases">
        <authorList>
            <person name="Li J."/>
        </authorList>
    </citation>
    <scope>NUCLEOTIDE SEQUENCE [LARGE SCALE GENOMIC DNA]</scope>
    <source>
        <strain evidence="2 3">JCM 11654</strain>
    </source>
</reference>
<feature type="domain" description="IrrE N-terminal-like" evidence="1">
    <location>
        <begin position="190"/>
        <end position="296"/>
    </location>
</feature>
<sequence length="386" mass="43073">MTVRIPVAPEILTWALERAGLSAHTAHDRFPKIQEWIDGKTLPTYKQIEHFAQSTHVPLGYLFLEEPPVEPVPLPDFRTRGNTQLSSFSAELRETIYDCEIKQEWYRAYAIRSGAEPLGFVGSVSHTAGPRTVAAQIRLAIGLDAQKRRSFGNSEEMLRGLIDMIEAIGVLVPISSVVKGNNNRPLDPDEFGGFAMSDSFAPLIFVNAADTRAAQIFTIIHELAHIWAGESALSDPLKAQRSTNRNELWCNQVAGEVLVPEAELRDAFHGDHSREALDRIARIFRVSTLVLIKRLHETGALDWEEYREIYAAEESRVIEFALRAREKRSSGGSFYLTHPIRLSRRFATAVARDTLQGGTLYGDAYRLLGTSKAATFDELATRLGVS</sequence>
<dbReference type="Pfam" id="PF06114">
    <property type="entry name" value="Peptidase_M78"/>
    <property type="match status" value="1"/>
</dbReference>
<dbReference type="RefSeq" id="WP_121689547.1">
    <property type="nucleotide sequence ID" value="NZ_RCUY01000015.1"/>
</dbReference>
<dbReference type="PANTHER" id="PTHR43236">
    <property type="entry name" value="ANTITOXIN HIGA1"/>
    <property type="match status" value="1"/>
</dbReference>
<dbReference type="PANTHER" id="PTHR43236:SF2">
    <property type="entry name" value="BLL0069 PROTEIN"/>
    <property type="match status" value="1"/>
</dbReference>
<accession>A0A3L7AG03</accession>
<organism evidence="2 3">
    <name type="scientific">Mycetocola lacteus</name>
    <dbReference type="NCBI Taxonomy" id="76637"/>
    <lineage>
        <taxon>Bacteria</taxon>
        <taxon>Bacillati</taxon>
        <taxon>Actinomycetota</taxon>
        <taxon>Actinomycetes</taxon>
        <taxon>Micrococcales</taxon>
        <taxon>Microbacteriaceae</taxon>
        <taxon>Mycetocola</taxon>
    </lineage>
</organism>
<dbReference type="EMBL" id="RCUY01000015">
    <property type="protein sequence ID" value="RLP79386.1"/>
    <property type="molecule type" value="Genomic_DNA"/>
</dbReference>
<dbReference type="InterPro" id="IPR010359">
    <property type="entry name" value="IrrE_HExxH"/>
</dbReference>
<evidence type="ECO:0000313" key="3">
    <source>
        <dbReference type="Proteomes" id="UP000269438"/>
    </source>
</evidence>
<dbReference type="AlphaFoldDB" id="A0A3L7AG03"/>
<dbReference type="InterPro" id="IPR052345">
    <property type="entry name" value="Rad_response_metalloprotease"/>
</dbReference>
<gene>
    <name evidence="2" type="ORF">D9V34_16530</name>
</gene>
<protein>
    <submittedName>
        <fullName evidence="2">ImmA/IrrE family metallo-endopeptidase</fullName>
    </submittedName>
</protein>
<evidence type="ECO:0000313" key="2">
    <source>
        <dbReference type="EMBL" id="RLP79386.1"/>
    </source>
</evidence>
<name>A0A3L7AG03_9MICO</name>
<proteinExistence type="predicted"/>
<dbReference type="Proteomes" id="UP000269438">
    <property type="component" value="Unassembled WGS sequence"/>
</dbReference>
<dbReference type="OrthoDB" id="9796786at2"/>